<keyword evidence="1" id="KW-0812">Transmembrane</keyword>
<proteinExistence type="predicted"/>
<dbReference type="AlphaFoldDB" id="A0A6P4J0U6"/>
<dbReference type="Pfam" id="PF15883">
    <property type="entry name" value="DUF4736"/>
    <property type="match status" value="1"/>
</dbReference>
<dbReference type="OrthoDB" id="7819501at2759"/>
<name>A0A6P4J0U6_DROKI</name>
<gene>
    <name evidence="3" type="primary">LOC108078697</name>
</gene>
<evidence type="ECO:0000256" key="1">
    <source>
        <dbReference type="SAM" id="Phobius"/>
    </source>
</evidence>
<feature type="transmembrane region" description="Helical" evidence="1">
    <location>
        <begin position="66"/>
        <end position="93"/>
    </location>
</feature>
<evidence type="ECO:0000313" key="2">
    <source>
        <dbReference type="Proteomes" id="UP001652661"/>
    </source>
</evidence>
<reference evidence="3" key="1">
    <citation type="submission" date="2025-08" db="UniProtKB">
        <authorList>
            <consortium name="RefSeq"/>
        </authorList>
    </citation>
    <scope>IDENTIFICATION</scope>
    <source>
        <strain evidence="3">14028-0561.14</strain>
        <tissue evidence="3">Whole fly</tissue>
    </source>
</reference>
<organism evidence="2 3">
    <name type="scientific">Drosophila kikkawai</name>
    <name type="common">Fruit fly</name>
    <dbReference type="NCBI Taxonomy" id="30033"/>
    <lineage>
        <taxon>Eukaryota</taxon>
        <taxon>Metazoa</taxon>
        <taxon>Ecdysozoa</taxon>
        <taxon>Arthropoda</taxon>
        <taxon>Hexapoda</taxon>
        <taxon>Insecta</taxon>
        <taxon>Pterygota</taxon>
        <taxon>Neoptera</taxon>
        <taxon>Endopterygota</taxon>
        <taxon>Diptera</taxon>
        <taxon>Brachycera</taxon>
        <taxon>Muscomorpha</taxon>
        <taxon>Ephydroidea</taxon>
        <taxon>Drosophilidae</taxon>
        <taxon>Drosophila</taxon>
        <taxon>Sophophora</taxon>
    </lineage>
</organism>
<keyword evidence="2" id="KW-1185">Reference proteome</keyword>
<protein>
    <submittedName>
        <fullName evidence="3">Uncharacterized protein</fullName>
    </submittedName>
</protein>
<keyword evidence="1" id="KW-0472">Membrane</keyword>
<dbReference type="RefSeq" id="XP_017028138.1">
    <property type="nucleotide sequence ID" value="XM_017172649.3"/>
</dbReference>
<keyword evidence="1" id="KW-1133">Transmembrane helix</keyword>
<dbReference type="Proteomes" id="UP001652661">
    <property type="component" value="Chromosome 3L"/>
</dbReference>
<feature type="transmembrane region" description="Helical" evidence="1">
    <location>
        <begin position="25"/>
        <end position="46"/>
    </location>
</feature>
<sequence>MTCFLRHLAGRLEALIGWLSQLNHYTLALATVDLVCVVCLLHYNLVCHGRDMFFWCEELNKRFVEYLLSAIVLIATVHVMGSCVDAVIISALVHREMSRHNMPRQHFEERYRRFVFMRLVGRLEQALKVQQTNGSEEGLEMVPLAEAQQLIRGAIDEFRTAVRVLLWPNRSDLQAEAFVIFHISEDQLEQLADQGYSLGDVDARDIVNARLSHLLNPPCY</sequence>
<evidence type="ECO:0000313" key="3">
    <source>
        <dbReference type="RefSeq" id="XP_017028138.1"/>
    </source>
</evidence>
<accession>A0A6P4J0U6</accession>
<dbReference type="InterPro" id="IPR031754">
    <property type="entry name" value="DUF4736"/>
</dbReference>
<dbReference type="GeneID" id="108078697"/>